<dbReference type="Proteomes" id="UP000056905">
    <property type="component" value="Chromosome"/>
</dbReference>
<dbReference type="PANTHER" id="PTHR32322">
    <property type="entry name" value="INNER MEMBRANE TRANSPORTER"/>
    <property type="match status" value="1"/>
</dbReference>
<feature type="transmembrane region" description="Helical" evidence="6">
    <location>
        <begin position="68"/>
        <end position="86"/>
    </location>
</feature>
<evidence type="ECO:0000259" key="7">
    <source>
        <dbReference type="Pfam" id="PF00892"/>
    </source>
</evidence>
<proteinExistence type="inferred from homology"/>
<accession>A0A0P0NZ10</accession>
<dbReference type="PANTHER" id="PTHR32322:SF2">
    <property type="entry name" value="EAMA DOMAIN-CONTAINING PROTEIN"/>
    <property type="match status" value="1"/>
</dbReference>
<feature type="transmembrane region" description="Helical" evidence="6">
    <location>
        <begin position="39"/>
        <end position="56"/>
    </location>
</feature>
<keyword evidence="5 6" id="KW-0472">Membrane</keyword>
<dbReference type="AlphaFoldDB" id="A0A0P0NZ10"/>
<keyword evidence="3 6" id="KW-0812">Transmembrane</keyword>
<evidence type="ECO:0000256" key="6">
    <source>
        <dbReference type="SAM" id="Phobius"/>
    </source>
</evidence>
<comment type="subcellular location">
    <subcellularLocation>
        <location evidence="1">Membrane</location>
        <topology evidence="1">Multi-pass membrane protein</topology>
    </subcellularLocation>
</comment>
<dbReference type="OrthoDB" id="7158585at2"/>
<dbReference type="EMBL" id="CP013002">
    <property type="protein sequence ID" value="ALL13259.1"/>
    <property type="molecule type" value="Genomic_DNA"/>
</dbReference>
<dbReference type="GO" id="GO:0016020">
    <property type="term" value="C:membrane"/>
    <property type="evidence" value="ECO:0007669"/>
    <property type="project" value="UniProtKB-SubCell"/>
</dbReference>
<comment type="similarity">
    <text evidence="2">Belongs to the EamA transporter family.</text>
</comment>
<reference evidence="8 9" key="1">
    <citation type="submission" date="2015-10" db="EMBL/GenBank/DDBJ databases">
        <title>Conservation of the essential genome among Caulobacter and Brevundimonas species.</title>
        <authorList>
            <person name="Scott D."/>
            <person name="Ely B."/>
        </authorList>
    </citation>
    <scope>NUCLEOTIDE SEQUENCE [LARGE SCALE GENOMIC DNA]</scope>
    <source>
        <strain evidence="8 9">CB4</strain>
    </source>
</reference>
<dbReference type="SUPFAM" id="SSF103481">
    <property type="entry name" value="Multidrug resistance efflux transporter EmrE"/>
    <property type="match status" value="2"/>
</dbReference>
<dbReference type="KEGG" id="chq:AQ619_07770"/>
<feature type="domain" description="EamA" evidence="7">
    <location>
        <begin position="148"/>
        <end position="284"/>
    </location>
</feature>
<gene>
    <name evidence="8" type="ORF">AQ619_07770</name>
</gene>
<evidence type="ECO:0000313" key="9">
    <source>
        <dbReference type="Proteomes" id="UP000056905"/>
    </source>
</evidence>
<feature type="transmembrane region" description="Helical" evidence="6">
    <location>
        <begin position="148"/>
        <end position="168"/>
    </location>
</feature>
<dbReference type="Pfam" id="PF00892">
    <property type="entry name" value="EamA"/>
    <property type="match status" value="2"/>
</dbReference>
<feature type="transmembrane region" description="Helical" evidence="6">
    <location>
        <begin position="210"/>
        <end position="233"/>
    </location>
</feature>
<evidence type="ECO:0000256" key="4">
    <source>
        <dbReference type="ARBA" id="ARBA00022989"/>
    </source>
</evidence>
<keyword evidence="9" id="KW-1185">Reference proteome</keyword>
<feature type="domain" description="EamA" evidence="7">
    <location>
        <begin position="13"/>
        <end position="137"/>
    </location>
</feature>
<dbReference type="InterPro" id="IPR037185">
    <property type="entry name" value="EmrE-like"/>
</dbReference>
<evidence type="ECO:0000256" key="1">
    <source>
        <dbReference type="ARBA" id="ARBA00004141"/>
    </source>
</evidence>
<evidence type="ECO:0000313" key="8">
    <source>
        <dbReference type="EMBL" id="ALL13259.1"/>
    </source>
</evidence>
<sequence>MPANSPLSGLERLAILAIILTWGLNNAAAKVATEHLPPMMVGGLRFGLALIFLVPFIRPPFPEPKKLLWIILLSGPIHFGLVYVAFGMGQSLSPLVVASQLWIPFTAVAAWRMLGETMRLPAVIGLVIAFVGVTWMSLDPHGAGDLPAVTLVVLACACWAVATVLVRMNPGVKPLKVQGLTAIVAAPTLIAMSFAFESRVVERVMSAPPLAWACVAFAGIVSTIGASALLFWLVQRREAGRVTPYFLLTPLVSCTIGILFMGDRLTPQLLIGGAATMAGVALVALTEKRAARAEAMTAETV</sequence>
<evidence type="ECO:0000256" key="2">
    <source>
        <dbReference type="ARBA" id="ARBA00007362"/>
    </source>
</evidence>
<dbReference type="InterPro" id="IPR050638">
    <property type="entry name" value="AA-Vitamin_Transporters"/>
</dbReference>
<feature type="transmembrane region" description="Helical" evidence="6">
    <location>
        <begin position="118"/>
        <end position="136"/>
    </location>
</feature>
<evidence type="ECO:0000256" key="5">
    <source>
        <dbReference type="ARBA" id="ARBA00023136"/>
    </source>
</evidence>
<dbReference type="InterPro" id="IPR000620">
    <property type="entry name" value="EamA_dom"/>
</dbReference>
<dbReference type="STRING" id="69395.AQ619_07770"/>
<organism evidence="8 9">
    <name type="scientific">Caulobacter henricii</name>
    <dbReference type="NCBI Taxonomy" id="69395"/>
    <lineage>
        <taxon>Bacteria</taxon>
        <taxon>Pseudomonadati</taxon>
        <taxon>Pseudomonadota</taxon>
        <taxon>Alphaproteobacteria</taxon>
        <taxon>Caulobacterales</taxon>
        <taxon>Caulobacteraceae</taxon>
        <taxon>Caulobacter</taxon>
    </lineage>
</organism>
<keyword evidence="4 6" id="KW-1133">Transmembrane helix</keyword>
<protein>
    <submittedName>
        <fullName evidence="8">Multidrug DMT transporter permease</fullName>
    </submittedName>
</protein>
<feature type="transmembrane region" description="Helical" evidence="6">
    <location>
        <begin position="180"/>
        <end position="198"/>
    </location>
</feature>
<evidence type="ECO:0000256" key="3">
    <source>
        <dbReference type="ARBA" id="ARBA00022692"/>
    </source>
</evidence>
<name>A0A0P0NZ10_9CAUL</name>
<feature type="transmembrane region" description="Helical" evidence="6">
    <location>
        <begin position="268"/>
        <end position="286"/>
    </location>
</feature>
<feature type="transmembrane region" description="Helical" evidence="6">
    <location>
        <begin position="245"/>
        <end position="262"/>
    </location>
</feature>